<dbReference type="GO" id="GO:0003676">
    <property type="term" value="F:nucleic acid binding"/>
    <property type="evidence" value="ECO:0007669"/>
    <property type="project" value="InterPro"/>
</dbReference>
<feature type="compositionally biased region" description="Basic residues" evidence="1">
    <location>
        <begin position="155"/>
        <end position="166"/>
    </location>
</feature>
<dbReference type="Gene3D" id="4.10.60.10">
    <property type="entry name" value="Zinc finger, CCHC-type"/>
    <property type="match status" value="1"/>
</dbReference>
<comment type="caution">
    <text evidence="3">The sequence shown here is derived from an EMBL/GenBank/DDBJ whole genome shotgun (WGS) entry which is preliminary data.</text>
</comment>
<dbReference type="InterPro" id="IPR036875">
    <property type="entry name" value="Znf_CCHC_sf"/>
</dbReference>
<organism evidence="3 4">
    <name type="scientific">Pleuronectes platessa</name>
    <name type="common">European plaice</name>
    <dbReference type="NCBI Taxonomy" id="8262"/>
    <lineage>
        <taxon>Eukaryota</taxon>
        <taxon>Metazoa</taxon>
        <taxon>Chordata</taxon>
        <taxon>Craniata</taxon>
        <taxon>Vertebrata</taxon>
        <taxon>Euteleostomi</taxon>
        <taxon>Actinopterygii</taxon>
        <taxon>Neopterygii</taxon>
        <taxon>Teleostei</taxon>
        <taxon>Neoteleostei</taxon>
        <taxon>Acanthomorphata</taxon>
        <taxon>Carangaria</taxon>
        <taxon>Pleuronectiformes</taxon>
        <taxon>Pleuronectoidei</taxon>
        <taxon>Pleuronectidae</taxon>
        <taxon>Pleuronectes</taxon>
    </lineage>
</organism>
<dbReference type="SMART" id="SM00343">
    <property type="entry name" value="ZnF_C2HC"/>
    <property type="match status" value="1"/>
</dbReference>
<evidence type="ECO:0000313" key="4">
    <source>
        <dbReference type="Proteomes" id="UP001153269"/>
    </source>
</evidence>
<proteinExistence type="predicted"/>
<evidence type="ECO:0000256" key="1">
    <source>
        <dbReference type="SAM" id="MobiDB-lite"/>
    </source>
</evidence>
<feature type="region of interest" description="Disordered" evidence="1">
    <location>
        <begin position="1"/>
        <end position="42"/>
    </location>
</feature>
<dbReference type="AlphaFoldDB" id="A0A9N7TRS5"/>
<feature type="compositionally biased region" description="Polar residues" evidence="1">
    <location>
        <begin position="1"/>
        <end position="15"/>
    </location>
</feature>
<feature type="region of interest" description="Disordered" evidence="1">
    <location>
        <begin position="136"/>
        <end position="166"/>
    </location>
</feature>
<protein>
    <recommendedName>
        <fullName evidence="2">CCHC-type domain-containing protein</fullName>
    </recommendedName>
</protein>
<evidence type="ECO:0000313" key="3">
    <source>
        <dbReference type="EMBL" id="CAB1417950.1"/>
    </source>
</evidence>
<gene>
    <name evidence="3" type="ORF">PLEPLA_LOCUS5772</name>
</gene>
<dbReference type="GO" id="GO:0008270">
    <property type="term" value="F:zinc ion binding"/>
    <property type="evidence" value="ECO:0007669"/>
    <property type="project" value="InterPro"/>
</dbReference>
<dbReference type="SUPFAM" id="SSF57756">
    <property type="entry name" value="Retrovirus zinc finger-like domains"/>
    <property type="match status" value="1"/>
</dbReference>
<name>A0A9N7TRS5_PLEPL</name>
<dbReference type="Proteomes" id="UP001153269">
    <property type="component" value="Unassembled WGS sequence"/>
</dbReference>
<keyword evidence="4" id="KW-1185">Reference proteome</keyword>
<dbReference type="InterPro" id="IPR001878">
    <property type="entry name" value="Znf_CCHC"/>
</dbReference>
<reference evidence="3" key="1">
    <citation type="submission" date="2020-03" db="EMBL/GenBank/DDBJ databases">
        <authorList>
            <person name="Weist P."/>
        </authorList>
    </citation>
    <scope>NUCLEOTIDE SEQUENCE</scope>
</reference>
<dbReference type="EMBL" id="CADEAL010000294">
    <property type="protein sequence ID" value="CAB1417950.1"/>
    <property type="molecule type" value="Genomic_DNA"/>
</dbReference>
<feature type="domain" description="CCHC-type" evidence="2">
    <location>
        <begin position="172"/>
        <end position="188"/>
    </location>
</feature>
<sequence length="201" mass="21879">MMQRPDSTNQRSGPSQTPPTALPVYGDGAAGGLNHDATSSSSLGPTDFAKMCPHCGGDLRLTPPDWDDAGNATYVNALNTLLNALRTAFPNKSDMSKITGCKQQPDEIVGDFLTSLTVLFNQHSVMMQAVSTLSRLSRQDSTDSRANFTEPGRGGRGRGRSFSRRPKIPKDECFICRGKGHWATKCPQRRRDGETRTFTAD</sequence>
<accession>A0A9N7TRS5</accession>
<evidence type="ECO:0000259" key="2">
    <source>
        <dbReference type="SMART" id="SM00343"/>
    </source>
</evidence>